<accession>A0A7J8YLV6</accession>
<feature type="region of interest" description="Disordered" evidence="1">
    <location>
        <begin position="47"/>
        <end position="74"/>
    </location>
</feature>
<comment type="caution">
    <text evidence="2">The sequence shown here is derived from an EMBL/GenBank/DDBJ whole genome shotgun (WGS) entry which is preliminary data.</text>
</comment>
<organism evidence="2 3">
    <name type="scientific">Gossypium aridum</name>
    <name type="common">American cotton</name>
    <name type="synonym">Erioxylum aridum</name>
    <dbReference type="NCBI Taxonomy" id="34290"/>
    <lineage>
        <taxon>Eukaryota</taxon>
        <taxon>Viridiplantae</taxon>
        <taxon>Streptophyta</taxon>
        <taxon>Embryophyta</taxon>
        <taxon>Tracheophyta</taxon>
        <taxon>Spermatophyta</taxon>
        <taxon>Magnoliopsida</taxon>
        <taxon>eudicotyledons</taxon>
        <taxon>Gunneridae</taxon>
        <taxon>Pentapetalae</taxon>
        <taxon>rosids</taxon>
        <taxon>malvids</taxon>
        <taxon>Malvales</taxon>
        <taxon>Malvaceae</taxon>
        <taxon>Malvoideae</taxon>
        <taxon>Gossypium</taxon>
    </lineage>
</organism>
<feature type="non-terminal residue" evidence="2">
    <location>
        <position position="74"/>
    </location>
</feature>
<keyword evidence="3" id="KW-1185">Reference proteome</keyword>
<evidence type="ECO:0000313" key="2">
    <source>
        <dbReference type="EMBL" id="MBA0700596.1"/>
    </source>
</evidence>
<name>A0A7J8YLV6_GOSAI</name>
<dbReference type="Proteomes" id="UP000593577">
    <property type="component" value="Unassembled WGS sequence"/>
</dbReference>
<dbReference type="AlphaFoldDB" id="A0A7J8YLV6"/>
<evidence type="ECO:0000256" key="1">
    <source>
        <dbReference type="SAM" id="MobiDB-lite"/>
    </source>
</evidence>
<protein>
    <submittedName>
        <fullName evidence="2">Uncharacterized protein</fullName>
    </submittedName>
</protein>
<reference evidence="2 3" key="1">
    <citation type="journal article" date="2019" name="Genome Biol. Evol.">
        <title>Insights into the evolution of the New World diploid cottons (Gossypium, subgenus Houzingenia) based on genome sequencing.</title>
        <authorList>
            <person name="Grover C.E."/>
            <person name="Arick M.A. 2nd"/>
            <person name="Thrash A."/>
            <person name="Conover J.L."/>
            <person name="Sanders W.S."/>
            <person name="Peterson D.G."/>
            <person name="Frelichowski J.E."/>
            <person name="Scheffler J.A."/>
            <person name="Scheffler B.E."/>
            <person name="Wendel J.F."/>
        </authorList>
    </citation>
    <scope>NUCLEOTIDE SEQUENCE [LARGE SCALE GENOMIC DNA]</scope>
    <source>
        <strain evidence="2">185</strain>
        <tissue evidence="2">Leaf</tissue>
    </source>
</reference>
<proteinExistence type="predicted"/>
<dbReference type="EMBL" id="JABFAA010058291">
    <property type="protein sequence ID" value="MBA0700596.1"/>
    <property type="molecule type" value="Genomic_DNA"/>
</dbReference>
<evidence type="ECO:0000313" key="3">
    <source>
        <dbReference type="Proteomes" id="UP000593577"/>
    </source>
</evidence>
<sequence>EALDGLDAFVEGLEQGDRGLNSGVEEADDEGLKMKVIVIQRMKDRQKWREVEGKTSGKAKEKIVDKTESKSSRK</sequence>
<gene>
    <name evidence="2" type="ORF">Goari_027009</name>
</gene>